<evidence type="ECO:0000256" key="3">
    <source>
        <dbReference type="ARBA" id="ARBA00004245"/>
    </source>
</evidence>
<evidence type="ECO:0000256" key="6">
    <source>
        <dbReference type="ARBA" id="ARBA00022490"/>
    </source>
</evidence>
<dbReference type="GO" id="GO:0031462">
    <property type="term" value="C:Cul2-RING ubiquitin ligase complex"/>
    <property type="evidence" value="ECO:0007669"/>
    <property type="project" value="TreeGrafter"/>
</dbReference>
<keyword evidence="9" id="KW-0833">Ubl conjugation pathway</keyword>
<dbReference type="Gene3D" id="1.25.40.10">
    <property type="entry name" value="Tetratricopeptide repeat domain"/>
    <property type="match status" value="2"/>
</dbReference>
<dbReference type="EMBL" id="JAATJU010021391">
    <property type="protein sequence ID" value="KAH0513826.1"/>
    <property type="molecule type" value="Genomic_DNA"/>
</dbReference>
<dbReference type="InterPro" id="IPR019734">
    <property type="entry name" value="TPR_rpt"/>
</dbReference>
<evidence type="ECO:0000256" key="2">
    <source>
        <dbReference type="ARBA" id="ARBA00004170"/>
    </source>
</evidence>
<evidence type="ECO:0000256" key="12">
    <source>
        <dbReference type="ARBA" id="ARBA00023136"/>
    </source>
</evidence>
<dbReference type="SUPFAM" id="SSF48452">
    <property type="entry name" value="TPR-like"/>
    <property type="match status" value="2"/>
</dbReference>
<comment type="caution">
    <text evidence="20">The sequence shown here is derived from an EMBL/GenBank/DDBJ whole genome shotgun (WGS) entry which is preliminary data.</text>
</comment>
<keyword evidence="12" id="KW-0472">Membrane</keyword>
<dbReference type="Proteomes" id="UP000710432">
    <property type="component" value="Unassembled WGS sequence"/>
</dbReference>
<keyword evidence="7" id="KW-0493">Microtubule</keyword>
<comment type="subcellular location">
    <subcellularLocation>
        <location evidence="3">Cytoplasm</location>
        <location evidence="3">Cytoskeleton</location>
    </subcellularLocation>
    <subcellularLocation>
        <location evidence="2">Membrane</location>
        <topology evidence="2">Peripheral membrane protein</topology>
    </subcellularLocation>
    <subcellularLocation>
        <location evidence="1">Nucleus</location>
    </subcellularLocation>
</comment>
<comment type="subunit">
    <text evidence="16">Component of a CRL2 E3 ubiquitin-protein ligase complex, also named ECS (Elongin BC-CUL2/5-SOCS-box protein) complex, composed of CUL2, Elongin BC (ELOB and ELOC), RBX1 and substrate-specific adapter APPBP2. Interacts with APP; APP interaction inhibits the E3 ubiquitin-protein ligase activity of the CRL2(APPBP2) complex.</text>
</comment>
<name>A0A8J6GN18_MICOH</name>
<organism evidence="20 21">
    <name type="scientific">Microtus ochrogaster</name>
    <name type="common">Prairie vole</name>
    <dbReference type="NCBI Taxonomy" id="79684"/>
    <lineage>
        <taxon>Eukaryota</taxon>
        <taxon>Metazoa</taxon>
        <taxon>Chordata</taxon>
        <taxon>Craniata</taxon>
        <taxon>Vertebrata</taxon>
        <taxon>Euteleostomi</taxon>
        <taxon>Mammalia</taxon>
        <taxon>Eutheria</taxon>
        <taxon>Euarchontoglires</taxon>
        <taxon>Glires</taxon>
        <taxon>Rodentia</taxon>
        <taxon>Myomorpha</taxon>
        <taxon>Muroidea</taxon>
        <taxon>Cricetidae</taxon>
        <taxon>Arvicolinae</taxon>
        <taxon>Microtus</taxon>
    </lineage>
</organism>
<evidence type="ECO:0000256" key="11">
    <source>
        <dbReference type="ARBA" id="ARBA00022927"/>
    </source>
</evidence>
<evidence type="ECO:0000256" key="8">
    <source>
        <dbReference type="ARBA" id="ARBA00022737"/>
    </source>
</evidence>
<dbReference type="PROSITE" id="PS50005">
    <property type="entry name" value="TPR"/>
    <property type="match status" value="1"/>
</dbReference>
<keyword evidence="14" id="KW-0539">Nucleus</keyword>
<dbReference type="FunFam" id="1.25.40.10:FF:000177">
    <property type="entry name" value="Amyloid beta precursor protein binding protein 2"/>
    <property type="match status" value="1"/>
</dbReference>
<evidence type="ECO:0000256" key="15">
    <source>
        <dbReference type="ARBA" id="ARBA00054924"/>
    </source>
</evidence>
<evidence type="ECO:0000256" key="18">
    <source>
        <dbReference type="ARBA" id="ARBA00076387"/>
    </source>
</evidence>
<dbReference type="PANTHER" id="PTHR46575">
    <property type="entry name" value="AMYLOID PROTEIN-BINDING PROTEIN 2"/>
    <property type="match status" value="1"/>
</dbReference>
<proteinExistence type="predicted"/>
<keyword evidence="11" id="KW-0653">Protein transport</keyword>
<dbReference type="GO" id="GO:0016020">
    <property type="term" value="C:membrane"/>
    <property type="evidence" value="ECO:0007669"/>
    <property type="project" value="UniProtKB-SubCell"/>
</dbReference>
<evidence type="ECO:0000256" key="4">
    <source>
        <dbReference type="ARBA" id="ARBA00004906"/>
    </source>
</evidence>
<gene>
    <name evidence="20" type="ORF">LTLLF_138390</name>
</gene>
<evidence type="ECO:0000313" key="20">
    <source>
        <dbReference type="EMBL" id="KAH0513826.1"/>
    </source>
</evidence>
<evidence type="ECO:0000256" key="7">
    <source>
        <dbReference type="ARBA" id="ARBA00022701"/>
    </source>
</evidence>
<dbReference type="GO" id="GO:0005874">
    <property type="term" value="C:microtubule"/>
    <property type="evidence" value="ECO:0007669"/>
    <property type="project" value="UniProtKB-KW"/>
</dbReference>
<sequence>MAAVELEWIPETLYNTAISAVVDNYIRSRRDIRSLPENIQFDVYYKVRPTCSLGPRCRLWAAPPSTSAAGPAALEAGSPRRPTAVAAFRYPAVPASVPRPVRSGGFLCECCPPSSQRPWLGPREMPGSARSHSVLLSLGLLHVRNGNCKYHLGEETFKLAQTYMDKLSKRGQQANRAALYGELCALLFAKSHYDEAYKWCVEAMKEITAGLPVKVVVDVLRQASKACVVKREFKKAEQLIKHAVYLARDHFGSKHPKYSDTLLDYGFYLLNVDNICQSVAIYQAALDIRQSVFGGKNIHVATAHEDLAYSSYVHQYSSGKFDNALFHAERAIGIITHILPEDHLLLASSKRVKALILEEIAIDCHNKETEQRLLQEAHDLHLSSLQLAKKAFGEFNVQTAKHYGNLGRLYQSMRKFKEAEEMHIKAIQIKEQLLGQEDYEVALSVGHLASLYNYDMNQYENAEKLYLRSIAIGKKLFGEGYSGLEYDYRGLIKLYNSIGNYEKVFEYHNVLSNWNRLRDRQYSVTDALEDVNSSPQSTEEVVQSFLMSQNVEGPSC</sequence>
<dbReference type="GO" id="GO:1990756">
    <property type="term" value="F:ubiquitin-like ligase-substrate adaptor activity"/>
    <property type="evidence" value="ECO:0007669"/>
    <property type="project" value="TreeGrafter"/>
</dbReference>
<dbReference type="GO" id="GO:0043161">
    <property type="term" value="P:proteasome-mediated ubiquitin-dependent protein catabolic process"/>
    <property type="evidence" value="ECO:0007669"/>
    <property type="project" value="TreeGrafter"/>
</dbReference>
<protein>
    <recommendedName>
        <fullName evidence="17">Amyloid protein-binding protein 2</fullName>
    </recommendedName>
    <alternativeName>
        <fullName evidence="18">Amyloid beta precursor protein-binding protein 2</fullName>
    </alternativeName>
</protein>
<evidence type="ECO:0000256" key="16">
    <source>
        <dbReference type="ARBA" id="ARBA00064563"/>
    </source>
</evidence>
<dbReference type="Pfam" id="PF13374">
    <property type="entry name" value="TPR_10"/>
    <property type="match status" value="2"/>
</dbReference>
<dbReference type="InterPro" id="IPR042476">
    <property type="entry name" value="APPBP2"/>
</dbReference>
<dbReference type="GO" id="GO:0006886">
    <property type="term" value="P:intracellular protein transport"/>
    <property type="evidence" value="ECO:0007669"/>
    <property type="project" value="InterPro"/>
</dbReference>
<keyword evidence="13" id="KW-0206">Cytoskeleton</keyword>
<dbReference type="SMART" id="SM00028">
    <property type="entry name" value="TPR"/>
    <property type="match status" value="3"/>
</dbReference>
<dbReference type="FunFam" id="1.25.40.10:FF:000152">
    <property type="entry name" value="Amyloid protein-binding protein 2 isoform 1"/>
    <property type="match status" value="1"/>
</dbReference>
<evidence type="ECO:0000256" key="19">
    <source>
        <dbReference type="PROSITE-ProRule" id="PRU00339"/>
    </source>
</evidence>
<dbReference type="AlphaFoldDB" id="A0A8J6GN18"/>
<dbReference type="InterPro" id="IPR011990">
    <property type="entry name" value="TPR-like_helical_dom_sf"/>
</dbReference>
<keyword evidence="10 19" id="KW-0802">TPR repeat</keyword>
<evidence type="ECO:0000256" key="1">
    <source>
        <dbReference type="ARBA" id="ARBA00004123"/>
    </source>
</evidence>
<evidence type="ECO:0000256" key="10">
    <source>
        <dbReference type="ARBA" id="ARBA00022803"/>
    </source>
</evidence>
<accession>A0A8J6GN18</accession>
<feature type="repeat" description="TPR" evidence="19">
    <location>
        <begin position="400"/>
        <end position="433"/>
    </location>
</feature>
<evidence type="ECO:0000256" key="17">
    <source>
        <dbReference type="ARBA" id="ARBA00073195"/>
    </source>
</evidence>
<evidence type="ECO:0000313" key="21">
    <source>
        <dbReference type="Proteomes" id="UP000710432"/>
    </source>
</evidence>
<keyword evidence="8" id="KW-0677">Repeat</keyword>
<evidence type="ECO:0000256" key="14">
    <source>
        <dbReference type="ARBA" id="ARBA00023242"/>
    </source>
</evidence>
<evidence type="ECO:0000256" key="13">
    <source>
        <dbReference type="ARBA" id="ARBA00023212"/>
    </source>
</evidence>
<dbReference type="PANTHER" id="PTHR46575:SF1">
    <property type="entry name" value="AMYLOID PROTEIN-BINDING PROTEIN 2"/>
    <property type="match status" value="1"/>
</dbReference>
<evidence type="ECO:0000256" key="5">
    <source>
        <dbReference type="ARBA" id="ARBA00022448"/>
    </source>
</evidence>
<keyword evidence="6" id="KW-0963">Cytoplasm</keyword>
<evidence type="ECO:0000256" key="9">
    <source>
        <dbReference type="ARBA" id="ARBA00022786"/>
    </source>
</evidence>
<comment type="function">
    <text evidence="15">Substrate-recognition component of a Cul2-RING (CRL2) E3 ubiquitin-protein ligase complex of the DesCEND (destruction via C-end degrons) pathway, which recognizes a C-degron located at the extreme C terminus of target proteins, leading to their ubiquitination and degradation. The C-degron recognized by the DesCEND pathway is usually a motif of less than ten residues and can be present in full-length proteins, truncated proteins or proteolytically cleaved forms. The CRL2(APPBP2) complex specifically recognizes proteins with a -Arg-Xaa-Xaa-Gly degron at the C-terminus, leading to their ubiquitination and degradation. The CRL2(APPBP2) complex mediates ubiquitination and degradation of truncated SELENOV selenoproteins produced by failed UGA/Sec decoding, which end with a -Arg-Xaa-Xaa-Gly degron. May play a role in intracellular protein transport: may be involved in the translocation of APP along microtubules toward the cell surface.</text>
</comment>
<reference evidence="20" key="1">
    <citation type="submission" date="2020-03" db="EMBL/GenBank/DDBJ databases">
        <title>Studies in the Genomics of Life Span.</title>
        <authorList>
            <person name="Glass D."/>
        </authorList>
    </citation>
    <scope>NUCLEOTIDE SEQUENCE</scope>
    <source>
        <strain evidence="20">LTLLF</strain>
        <tissue evidence="20">Muscle</tissue>
    </source>
</reference>
<dbReference type="GO" id="GO:0005634">
    <property type="term" value="C:nucleus"/>
    <property type="evidence" value="ECO:0007669"/>
    <property type="project" value="UniProtKB-SubCell"/>
</dbReference>
<comment type="pathway">
    <text evidence="4">Protein modification; protein ubiquitination.</text>
</comment>
<keyword evidence="5" id="KW-0813">Transport</keyword>